<dbReference type="Pfam" id="PF10316">
    <property type="entry name" value="7TM_GPCR_Srbc"/>
    <property type="match status" value="1"/>
</dbReference>
<reference evidence="2" key="1">
    <citation type="submission" date="2022-01" db="EMBL/GenBank/DDBJ databases">
        <title>Genome Sequence Resource for Two Populations of Ditylenchus destructor, the Migratory Endoparasitic Phytonematode.</title>
        <authorList>
            <person name="Zhang H."/>
            <person name="Lin R."/>
            <person name="Xie B."/>
        </authorList>
    </citation>
    <scope>NUCLEOTIDE SEQUENCE</scope>
    <source>
        <strain evidence="2">BazhouSP</strain>
    </source>
</reference>
<feature type="transmembrane region" description="Helical" evidence="1">
    <location>
        <begin position="95"/>
        <end position="113"/>
    </location>
</feature>
<feature type="transmembrane region" description="Helical" evidence="1">
    <location>
        <begin position="180"/>
        <end position="202"/>
    </location>
</feature>
<dbReference type="Proteomes" id="UP001201812">
    <property type="component" value="Unassembled WGS sequence"/>
</dbReference>
<dbReference type="EMBL" id="JAKKPZ010000051">
    <property type="protein sequence ID" value="KAI1706010.1"/>
    <property type="molecule type" value="Genomic_DNA"/>
</dbReference>
<protein>
    <submittedName>
        <fullName evidence="2">Serpentine type 7TM GPCR chemoreceptor srbc domain-containing protein</fullName>
    </submittedName>
</protein>
<keyword evidence="1" id="KW-0812">Transmembrane</keyword>
<feature type="transmembrane region" description="Helical" evidence="1">
    <location>
        <begin position="214"/>
        <end position="233"/>
    </location>
</feature>
<feature type="transmembrane region" description="Helical" evidence="1">
    <location>
        <begin position="142"/>
        <end position="160"/>
    </location>
</feature>
<feature type="transmembrane region" description="Helical" evidence="1">
    <location>
        <begin position="45"/>
        <end position="68"/>
    </location>
</feature>
<accession>A0AAD4MZ55</accession>
<dbReference type="AlphaFoldDB" id="A0AAD4MZ55"/>
<dbReference type="InterPro" id="IPR019420">
    <property type="entry name" value="7TM_GPCR_serpentine_rcpt_Srbc"/>
</dbReference>
<organism evidence="2 3">
    <name type="scientific">Ditylenchus destructor</name>
    <dbReference type="NCBI Taxonomy" id="166010"/>
    <lineage>
        <taxon>Eukaryota</taxon>
        <taxon>Metazoa</taxon>
        <taxon>Ecdysozoa</taxon>
        <taxon>Nematoda</taxon>
        <taxon>Chromadorea</taxon>
        <taxon>Rhabditida</taxon>
        <taxon>Tylenchina</taxon>
        <taxon>Tylenchomorpha</taxon>
        <taxon>Sphaerularioidea</taxon>
        <taxon>Anguinidae</taxon>
        <taxon>Anguininae</taxon>
        <taxon>Ditylenchus</taxon>
    </lineage>
</organism>
<feature type="transmembrane region" description="Helical" evidence="1">
    <location>
        <begin position="5"/>
        <end position="25"/>
    </location>
</feature>
<gene>
    <name evidence="2" type="ORF">DdX_13237</name>
</gene>
<keyword evidence="3" id="KW-1185">Reference proteome</keyword>
<name>A0AAD4MZ55_9BILA</name>
<evidence type="ECO:0000256" key="1">
    <source>
        <dbReference type="SAM" id="Phobius"/>
    </source>
</evidence>
<evidence type="ECO:0000313" key="2">
    <source>
        <dbReference type="EMBL" id="KAI1706010.1"/>
    </source>
</evidence>
<comment type="caution">
    <text evidence="2">The sequence shown here is derived from an EMBL/GenBank/DDBJ whole genome shotgun (WGS) entry which is preliminary data.</text>
</comment>
<sequence>MSKSVLIYLVVHIFGSLSTIPHHLYFLLWWQPSIPKDGLYNPVTLFWSGIFMSAYVYTAAVPVFFLTLDRCIALKLPVQYHNNEKFGVRKMLPRVTVIVTVMYWVINMAAFFLELPLDMVKVQYCQSLFCTLLKYHGAFQQYMKIGIGLMNFLCTVYFLYAMEALKRILGKDPITAKNRIVMITTASELLFNIAPIIFAQVFITVTGDSAGNIIGQYATLLFTLDAVICSIFYTKIYLRQICSQVADSNQADVMISTIQPVRASVRNSSSSDKSSVPRINLSYI</sequence>
<keyword evidence="1" id="KW-1133">Transmembrane helix</keyword>
<evidence type="ECO:0000313" key="3">
    <source>
        <dbReference type="Proteomes" id="UP001201812"/>
    </source>
</evidence>
<keyword evidence="1" id="KW-0472">Membrane</keyword>
<proteinExistence type="predicted"/>